<dbReference type="PATRIC" id="fig|360102.15.peg.3784"/>
<proteinExistence type="predicted"/>
<dbReference type="AlphaFoldDB" id="A0A0E1NW00"/>
<protein>
    <submittedName>
        <fullName evidence="1">Uncharacterized protein</fullName>
    </submittedName>
</protein>
<sequence length="92" mass="11024">MLPSEYLYFLRDCDFSNLYNKALSDYWAENYEKFSTLLQNYYISSAYYLYKDSAISKDEYELSIDAIFNKKIKYCVITLMFMGIIHLICLLL</sequence>
<dbReference type="HOGENOM" id="CLU_2541834_0_0_6"/>
<evidence type="ECO:0000313" key="2">
    <source>
        <dbReference type="Proteomes" id="UP000001971"/>
    </source>
</evidence>
<evidence type="ECO:0000313" key="1">
    <source>
        <dbReference type="EMBL" id="ABG12710.1"/>
    </source>
</evidence>
<dbReference type="EMBL" id="CP000308">
    <property type="protein sequence ID" value="ABG12710.1"/>
    <property type="molecule type" value="Genomic_DNA"/>
</dbReference>
<dbReference type="KEGG" id="ypa:YPA_0742"/>
<gene>
    <name evidence="1" type="ordered locus">YPA_0742</name>
</gene>
<reference evidence="1 2" key="1">
    <citation type="journal article" date="2006" name="J. Bacteriol.">
        <title>Complete genome sequence of Yersinia pestis strains Antiqua and Nepal516: evidence of gene reduction in an emerging pathogen.</title>
        <authorList>
            <person name="Chain P.S."/>
            <person name="Hu P."/>
            <person name="Malfatti S.A."/>
            <person name="Radnedge L."/>
            <person name="Larimer F."/>
            <person name="Vergez L.M."/>
            <person name="Worsham P."/>
            <person name="Chu M.C."/>
            <person name="Andersen G.L."/>
        </authorList>
    </citation>
    <scope>NUCLEOTIDE SEQUENCE [LARGE SCALE GENOMIC DNA]</scope>
    <source>
        <strain evidence="1 2">Antiqua</strain>
    </source>
</reference>
<dbReference type="Proteomes" id="UP000001971">
    <property type="component" value="Chromosome"/>
</dbReference>
<name>A0A0E1NW00_YERPA</name>
<accession>A0A0E1NW00</accession>
<organism evidence="1 2">
    <name type="scientific">Yersinia pestis bv. Antiqua (strain Antiqua)</name>
    <dbReference type="NCBI Taxonomy" id="360102"/>
    <lineage>
        <taxon>Bacteria</taxon>
        <taxon>Pseudomonadati</taxon>
        <taxon>Pseudomonadota</taxon>
        <taxon>Gammaproteobacteria</taxon>
        <taxon>Enterobacterales</taxon>
        <taxon>Yersiniaceae</taxon>
        <taxon>Yersinia</taxon>
    </lineage>
</organism>